<name>A0ABY1VKR6_9ACTO</name>
<evidence type="ECO:0000313" key="3">
    <source>
        <dbReference type="EMBL" id="SPT52695.1"/>
    </source>
</evidence>
<evidence type="ECO:0000313" key="4">
    <source>
        <dbReference type="Proteomes" id="UP000250006"/>
    </source>
</evidence>
<dbReference type="Proteomes" id="UP000250006">
    <property type="component" value="Unassembled WGS sequence"/>
</dbReference>
<organism evidence="3 4">
    <name type="scientific">Actinomyces bovis</name>
    <dbReference type="NCBI Taxonomy" id="1658"/>
    <lineage>
        <taxon>Bacteria</taxon>
        <taxon>Bacillati</taxon>
        <taxon>Actinomycetota</taxon>
        <taxon>Actinomycetes</taxon>
        <taxon>Actinomycetales</taxon>
        <taxon>Actinomycetaceae</taxon>
        <taxon>Actinomyces</taxon>
    </lineage>
</organism>
<comment type="similarity">
    <text evidence="1">Belongs to the IMPACT family.</text>
</comment>
<dbReference type="SUPFAM" id="SSF54211">
    <property type="entry name" value="Ribosomal protein S5 domain 2-like"/>
    <property type="match status" value="1"/>
</dbReference>
<dbReference type="InterPro" id="IPR036956">
    <property type="entry name" value="Impact_N_sf"/>
</dbReference>
<proteinExistence type="inferred from homology"/>
<dbReference type="PANTHER" id="PTHR16301:SF20">
    <property type="entry name" value="IMPACT FAMILY MEMBER YIGZ"/>
    <property type="match status" value="1"/>
</dbReference>
<dbReference type="InterPro" id="IPR020568">
    <property type="entry name" value="Ribosomal_Su5_D2-typ_SF"/>
</dbReference>
<dbReference type="PROSITE" id="PS00910">
    <property type="entry name" value="UPF0029"/>
    <property type="match status" value="1"/>
</dbReference>
<dbReference type="PANTHER" id="PTHR16301">
    <property type="entry name" value="IMPACT-RELATED"/>
    <property type="match status" value="1"/>
</dbReference>
<reference evidence="3 4" key="1">
    <citation type="submission" date="2018-06" db="EMBL/GenBank/DDBJ databases">
        <authorList>
            <consortium name="Pathogen Informatics"/>
            <person name="Doyle S."/>
        </authorList>
    </citation>
    <scope>NUCLEOTIDE SEQUENCE [LARGE SCALE GENOMIC DNA]</scope>
    <source>
        <strain evidence="3 4">NCTC11535</strain>
    </source>
</reference>
<dbReference type="InterPro" id="IPR020569">
    <property type="entry name" value="UPF0029_Impact_CS"/>
</dbReference>
<protein>
    <submittedName>
        <fullName evidence="3">IMPACT family member yigZ</fullName>
    </submittedName>
</protein>
<keyword evidence="4" id="KW-1185">Reference proteome</keyword>
<evidence type="ECO:0000259" key="2">
    <source>
        <dbReference type="Pfam" id="PF01205"/>
    </source>
</evidence>
<accession>A0ABY1VKR6</accession>
<feature type="domain" description="Impact N-terminal" evidence="2">
    <location>
        <begin position="21"/>
        <end position="129"/>
    </location>
</feature>
<dbReference type="Gene3D" id="3.30.230.30">
    <property type="entry name" value="Impact, N-terminal domain"/>
    <property type="match status" value="1"/>
</dbReference>
<dbReference type="EMBL" id="UAPQ01000001">
    <property type="protein sequence ID" value="SPT52695.1"/>
    <property type="molecule type" value="Genomic_DNA"/>
</dbReference>
<sequence>MPEALLTLARGEQPEIDLEIKRSHFLGRAARTSAEAEARAFIASVRAKYPDARHHCSAFVVNGADGARPIERSSDDGEPSGTAGTPMLEVLRGSGLSEVTVVVTRYFGGTLLGTGGLARAYSQATAQALSAASRVQLETRHLWEVVVPVAQAGRLEADLRAHSAMPQLAGLTVEETLWGPTEALVTVTTAEPEPAELHALLAELSQGQLSARATGSRVVEAPV</sequence>
<gene>
    <name evidence="3" type="primary">yigZ</name>
    <name evidence="3" type="ORF">NCTC11535_00348</name>
</gene>
<dbReference type="Pfam" id="PF01205">
    <property type="entry name" value="Impact_N"/>
    <property type="match status" value="1"/>
</dbReference>
<dbReference type="RefSeq" id="WP_111835666.1">
    <property type="nucleotide sequence ID" value="NZ_UAPQ01000001.1"/>
</dbReference>
<dbReference type="InterPro" id="IPR001498">
    <property type="entry name" value="Impact_N"/>
</dbReference>
<evidence type="ECO:0000256" key="1">
    <source>
        <dbReference type="ARBA" id="ARBA00007665"/>
    </source>
</evidence>
<dbReference type="InterPro" id="IPR023582">
    <property type="entry name" value="Impact"/>
</dbReference>
<comment type="caution">
    <text evidence="3">The sequence shown here is derived from an EMBL/GenBank/DDBJ whole genome shotgun (WGS) entry which is preliminary data.</text>
</comment>